<evidence type="ECO:0000313" key="1">
    <source>
        <dbReference type="EMBL" id="KAH9287531.1"/>
    </source>
</evidence>
<gene>
    <name evidence="1" type="ORF">KI387_031648</name>
</gene>
<feature type="non-terminal residue" evidence="1">
    <location>
        <position position="59"/>
    </location>
</feature>
<keyword evidence="2" id="KW-1185">Reference proteome</keyword>
<comment type="caution">
    <text evidence="1">The sequence shown here is derived from an EMBL/GenBank/DDBJ whole genome shotgun (WGS) entry which is preliminary data.</text>
</comment>
<dbReference type="EMBL" id="JAHRHJ020003813">
    <property type="protein sequence ID" value="KAH9287531.1"/>
    <property type="molecule type" value="Genomic_DNA"/>
</dbReference>
<name>A0AA38F343_TAXCH</name>
<accession>A0AA38F343</accession>
<dbReference type="AlphaFoldDB" id="A0AA38F343"/>
<sequence length="59" mass="6663">ILVCDRQEYQITLKARMSTKIGITIKCTMIRMRGVMKEVVAEVEDTVVDSEDEAMVVEG</sequence>
<feature type="non-terminal residue" evidence="1">
    <location>
        <position position="1"/>
    </location>
</feature>
<organism evidence="1 2">
    <name type="scientific">Taxus chinensis</name>
    <name type="common">Chinese yew</name>
    <name type="synonym">Taxus wallichiana var. chinensis</name>
    <dbReference type="NCBI Taxonomy" id="29808"/>
    <lineage>
        <taxon>Eukaryota</taxon>
        <taxon>Viridiplantae</taxon>
        <taxon>Streptophyta</taxon>
        <taxon>Embryophyta</taxon>
        <taxon>Tracheophyta</taxon>
        <taxon>Spermatophyta</taxon>
        <taxon>Pinopsida</taxon>
        <taxon>Pinidae</taxon>
        <taxon>Conifers II</taxon>
        <taxon>Cupressales</taxon>
        <taxon>Taxaceae</taxon>
        <taxon>Taxus</taxon>
    </lineage>
</organism>
<proteinExistence type="predicted"/>
<reference evidence="1 2" key="1">
    <citation type="journal article" date="2021" name="Nat. Plants">
        <title>The Taxus genome provides insights into paclitaxel biosynthesis.</title>
        <authorList>
            <person name="Xiong X."/>
            <person name="Gou J."/>
            <person name="Liao Q."/>
            <person name="Li Y."/>
            <person name="Zhou Q."/>
            <person name="Bi G."/>
            <person name="Li C."/>
            <person name="Du R."/>
            <person name="Wang X."/>
            <person name="Sun T."/>
            <person name="Guo L."/>
            <person name="Liang H."/>
            <person name="Lu P."/>
            <person name="Wu Y."/>
            <person name="Zhang Z."/>
            <person name="Ro D.K."/>
            <person name="Shang Y."/>
            <person name="Huang S."/>
            <person name="Yan J."/>
        </authorList>
    </citation>
    <scope>NUCLEOTIDE SEQUENCE [LARGE SCALE GENOMIC DNA]</scope>
    <source>
        <strain evidence="1">Ta-2019</strain>
    </source>
</reference>
<dbReference type="Proteomes" id="UP000824469">
    <property type="component" value="Unassembled WGS sequence"/>
</dbReference>
<evidence type="ECO:0000313" key="2">
    <source>
        <dbReference type="Proteomes" id="UP000824469"/>
    </source>
</evidence>
<protein>
    <submittedName>
        <fullName evidence="1">Uncharacterized protein</fullName>
    </submittedName>
</protein>